<accession>A0A0A9EQU3</accession>
<proteinExistence type="predicted"/>
<protein>
    <submittedName>
        <fullName evidence="1">Uncharacterized protein</fullName>
    </submittedName>
</protein>
<sequence>MDKKHSPPVGSNDLA</sequence>
<organism evidence="1">
    <name type="scientific">Arundo donax</name>
    <name type="common">Giant reed</name>
    <name type="synonym">Donax arundinaceus</name>
    <dbReference type="NCBI Taxonomy" id="35708"/>
    <lineage>
        <taxon>Eukaryota</taxon>
        <taxon>Viridiplantae</taxon>
        <taxon>Streptophyta</taxon>
        <taxon>Embryophyta</taxon>
        <taxon>Tracheophyta</taxon>
        <taxon>Spermatophyta</taxon>
        <taxon>Magnoliopsida</taxon>
        <taxon>Liliopsida</taxon>
        <taxon>Poales</taxon>
        <taxon>Poaceae</taxon>
        <taxon>PACMAD clade</taxon>
        <taxon>Arundinoideae</taxon>
        <taxon>Arundineae</taxon>
        <taxon>Arundo</taxon>
    </lineage>
</organism>
<dbReference type="EMBL" id="GBRH01195429">
    <property type="protein sequence ID" value="JAE02467.1"/>
    <property type="molecule type" value="Transcribed_RNA"/>
</dbReference>
<reference evidence="1" key="1">
    <citation type="submission" date="2014-09" db="EMBL/GenBank/DDBJ databases">
        <authorList>
            <person name="Magalhaes I.L.F."/>
            <person name="Oliveira U."/>
            <person name="Santos F.R."/>
            <person name="Vidigal T.H.D.A."/>
            <person name="Brescovit A.D."/>
            <person name="Santos A.J."/>
        </authorList>
    </citation>
    <scope>NUCLEOTIDE SEQUENCE</scope>
    <source>
        <tissue evidence="1">Shoot tissue taken approximately 20 cm above the soil surface</tissue>
    </source>
</reference>
<evidence type="ECO:0000313" key="1">
    <source>
        <dbReference type="EMBL" id="JAE02467.1"/>
    </source>
</evidence>
<name>A0A0A9EQU3_ARUDO</name>
<reference evidence="1" key="2">
    <citation type="journal article" date="2015" name="Data Brief">
        <title>Shoot transcriptome of the giant reed, Arundo donax.</title>
        <authorList>
            <person name="Barrero R.A."/>
            <person name="Guerrero F.D."/>
            <person name="Moolhuijzen P."/>
            <person name="Goolsby J.A."/>
            <person name="Tidwell J."/>
            <person name="Bellgard S.E."/>
            <person name="Bellgard M.I."/>
        </authorList>
    </citation>
    <scope>NUCLEOTIDE SEQUENCE</scope>
    <source>
        <tissue evidence="1">Shoot tissue taken approximately 20 cm above the soil surface</tissue>
    </source>
</reference>